<accession>A0A5J4NHH0</accession>
<gene>
    <name evidence="1" type="ORF">DEA37_0001532</name>
</gene>
<feature type="non-terminal residue" evidence="1">
    <location>
        <position position="274"/>
    </location>
</feature>
<evidence type="ECO:0000313" key="1">
    <source>
        <dbReference type="EMBL" id="KAA3674943.1"/>
    </source>
</evidence>
<organism evidence="1 2">
    <name type="scientific">Paragonimus westermani</name>
    <dbReference type="NCBI Taxonomy" id="34504"/>
    <lineage>
        <taxon>Eukaryota</taxon>
        <taxon>Metazoa</taxon>
        <taxon>Spiralia</taxon>
        <taxon>Lophotrochozoa</taxon>
        <taxon>Platyhelminthes</taxon>
        <taxon>Trematoda</taxon>
        <taxon>Digenea</taxon>
        <taxon>Plagiorchiida</taxon>
        <taxon>Troglotremata</taxon>
        <taxon>Troglotrematidae</taxon>
        <taxon>Paragonimus</taxon>
    </lineage>
</organism>
<evidence type="ECO:0000313" key="2">
    <source>
        <dbReference type="Proteomes" id="UP000324629"/>
    </source>
</evidence>
<comment type="caution">
    <text evidence="1">The sequence shown here is derived from an EMBL/GenBank/DDBJ whole genome shotgun (WGS) entry which is preliminary data.</text>
</comment>
<dbReference type="AlphaFoldDB" id="A0A5J4NHH0"/>
<dbReference type="EMBL" id="QNGE01002812">
    <property type="protein sequence ID" value="KAA3674943.1"/>
    <property type="molecule type" value="Genomic_DNA"/>
</dbReference>
<protein>
    <submittedName>
        <fullName evidence="1">Uncharacterized protein</fullName>
    </submittedName>
</protein>
<keyword evidence="2" id="KW-1185">Reference proteome</keyword>
<sequence length="274" mass="31199">MWGSRQCLPVYTSTRQPFVEHLGITTADDRAVQSQQQQLQQSDASITTNAPLDTASTSEAVLPHPPTPQAITADDSLSLAPFLALDDNCFHLPSDSPNRPSWLFDDTYVELLQAARVQIRDCPPTDPLSDLNDPLRNSNLTNLDGFYKKRRYSRRVSFRNSKQLRRIQFGHIQNLYRRSRKDAASTILDGRWRNAYLENDFQFSDFNNYWLNILRGQHIIDTRPSRTLLPREDRLAAPITPADVTRALSNMDGSATGPDRLTLNDIRNYRPASL</sequence>
<proteinExistence type="predicted"/>
<name>A0A5J4NHH0_9TREM</name>
<dbReference type="Proteomes" id="UP000324629">
    <property type="component" value="Unassembled WGS sequence"/>
</dbReference>
<reference evidence="1 2" key="1">
    <citation type="journal article" date="2019" name="Gigascience">
        <title>Whole-genome sequence of the oriental lung fluke Paragonimus westermani.</title>
        <authorList>
            <person name="Oey H."/>
            <person name="Zakrzewski M."/>
            <person name="Narain K."/>
            <person name="Devi K.R."/>
            <person name="Agatsuma T."/>
            <person name="Nawaratna S."/>
            <person name="Gobert G.N."/>
            <person name="Jones M.K."/>
            <person name="Ragan M.A."/>
            <person name="McManus D.P."/>
            <person name="Krause L."/>
        </authorList>
    </citation>
    <scope>NUCLEOTIDE SEQUENCE [LARGE SCALE GENOMIC DNA]</scope>
    <source>
        <strain evidence="1 2">IND2009</strain>
    </source>
</reference>